<dbReference type="NCBIfam" id="NF033573">
    <property type="entry name" value="transpos_IS200"/>
    <property type="match status" value="1"/>
</dbReference>
<dbReference type="PANTHER" id="PTHR33360:SF2">
    <property type="entry name" value="TRANSPOSASE FOR INSERTION SEQUENCE ELEMENT IS200"/>
    <property type="match status" value="1"/>
</dbReference>
<keyword evidence="3" id="KW-1185">Reference proteome</keyword>
<feature type="domain" description="Transposase IS200-like" evidence="1">
    <location>
        <begin position="4"/>
        <end position="118"/>
    </location>
</feature>
<dbReference type="Proteomes" id="UP001499852">
    <property type="component" value="Unassembled WGS sequence"/>
</dbReference>
<sequence length="157" mass="18664">MATYTQILYHIVFSTKHRERVLDQPRREELFRFIWGVLKNRQCHLYRIGGVEDHLHMLISLHPSVALSDLVKEVKTASSAWIKGQKVFPAFTYWQEGYGAFTCSLDQKSALIDYIRNQEAHHRQETFRQEYERLLSEVGLSIHERDKEWQWAEEQTG</sequence>
<name>A0ABP9P3V8_9BACT</name>
<evidence type="ECO:0000259" key="1">
    <source>
        <dbReference type="SMART" id="SM01321"/>
    </source>
</evidence>
<gene>
    <name evidence="2" type="primary">tnpA_2</name>
    <name evidence="2" type="ORF">GCM10023213_11460</name>
</gene>
<protein>
    <submittedName>
        <fullName evidence="2">IS200/IS605 family transposase</fullName>
    </submittedName>
</protein>
<dbReference type="InterPro" id="IPR036515">
    <property type="entry name" value="Transposase_17_sf"/>
</dbReference>
<evidence type="ECO:0000313" key="2">
    <source>
        <dbReference type="EMBL" id="GAA5136446.1"/>
    </source>
</evidence>
<dbReference type="PANTHER" id="PTHR33360">
    <property type="entry name" value="TRANSPOSASE FOR INSERTION SEQUENCE ELEMENT IS200"/>
    <property type="match status" value="1"/>
</dbReference>
<proteinExistence type="predicted"/>
<dbReference type="InterPro" id="IPR002686">
    <property type="entry name" value="Transposase_17"/>
</dbReference>
<accession>A0ABP9P3V8</accession>
<dbReference type="RefSeq" id="WP_345735408.1">
    <property type="nucleotide sequence ID" value="NZ_BAABIA010000002.1"/>
</dbReference>
<dbReference type="Pfam" id="PF01797">
    <property type="entry name" value="Y1_Tnp"/>
    <property type="match status" value="1"/>
</dbReference>
<dbReference type="SUPFAM" id="SSF143422">
    <property type="entry name" value="Transposase IS200-like"/>
    <property type="match status" value="1"/>
</dbReference>
<organism evidence="2 3">
    <name type="scientific">Prosthecobacter algae</name>
    <dbReference type="NCBI Taxonomy" id="1144682"/>
    <lineage>
        <taxon>Bacteria</taxon>
        <taxon>Pseudomonadati</taxon>
        <taxon>Verrucomicrobiota</taxon>
        <taxon>Verrucomicrobiia</taxon>
        <taxon>Verrucomicrobiales</taxon>
        <taxon>Verrucomicrobiaceae</taxon>
        <taxon>Prosthecobacter</taxon>
    </lineage>
</organism>
<evidence type="ECO:0000313" key="3">
    <source>
        <dbReference type="Proteomes" id="UP001499852"/>
    </source>
</evidence>
<comment type="caution">
    <text evidence="2">The sequence shown here is derived from an EMBL/GenBank/DDBJ whole genome shotgun (WGS) entry which is preliminary data.</text>
</comment>
<dbReference type="EMBL" id="BAABIA010000002">
    <property type="protein sequence ID" value="GAA5136446.1"/>
    <property type="molecule type" value="Genomic_DNA"/>
</dbReference>
<dbReference type="SMART" id="SM01321">
    <property type="entry name" value="Y1_Tnp"/>
    <property type="match status" value="1"/>
</dbReference>
<dbReference type="Gene3D" id="3.30.70.1290">
    <property type="entry name" value="Transposase IS200-like"/>
    <property type="match status" value="1"/>
</dbReference>
<reference evidence="3" key="1">
    <citation type="journal article" date="2019" name="Int. J. Syst. Evol. Microbiol.">
        <title>The Global Catalogue of Microorganisms (GCM) 10K type strain sequencing project: providing services to taxonomists for standard genome sequencing and annotation.</title>
        <authorList>
            <consortium name="The Broad Institute Genomics Platform"/>
            <consortium name="The Broad Institute Genome Sequencing Center for Infectious Disease"/>
            <person name="Wu L."/>
            <person name="Ma J."/>
        </authorList>
    </citation>
    <scope>NUCLEOTIDE SEQUENCE [LARGE SCALE GENOMIC DNA]</scope>
    <source>
        <strain evidence="3">JCM 18053</strain>
    </source>
</reference>